<dbReference type="AlphaFoldDB" id="A0A2H3B4D9"/>
<proteinExistence type="predicted"/>
<evidence type="ECO:0000313" key="2">
    <source>
        <dbReference type="Proteomes" id="UP000218334"/>
    </source>
</evidence>
<dbReference type="Proteomes" id="UP000218334">
    <property type="component" value="Unassembled WGS sequence"/>
</dbReference>
<gene>
    <name evidence="1" type="ORF">ARMSODRAFT_965515</name>
</gene>
<dbReference type="EMBL" id="KZ293481">
    <property type="protein sequence ID" value="PBK60868.1"/>
    <property type="molecule type" value="Genomic_DNA"/>
</dbReference>
<evidence type="ECO:0000313" key="1">
    <source>
        <dbReference type="EMBL" id="PBK60868.1"/>
    </source>
</evidence>
<keyword evidence="2" id="KW-1185">Reference proteome</keyword>
<accession>A0A2H3B4D9</accession>
<sequence length="85" mass="9611">MPTITREKRNPPPFVHFFMHVPDFPPSYNSTPVSQNTIAMTIFAGDAAEDRDCHHENLDSECKAVEISGTKARPLDYKLLFEAFA</sequence>
<organism evidence="1 2">
    <name type="scientific">Armillaria solidipes</name>
    <dbReference type="NCBI Taxonomy" id="1076256"/>
    <lineage>
        <taxon>Eukaryota</taxon>
        <taxon>Fungi</taxon>
        <taxon>Dikarya</taxon>
        <taxon>Basidiomycota</taxon>
        <taxon>Agaricomycotina</taxon>
        <taxon>Agaricomycetes</taxon>
        <taxon>Agaricomycetidae</taxon>
        <taxon>Agaricales</taxon>
        <taxon>Marasmiineae</taxon>
        <taxon>Physalacriaceae</taxon>
        <taxon>Armillaria</taxon>
    </lineage>
</organism>
<name>A0A2H3B4D9_9AGAR</name>
<protein>
    <submittedName>
        <fullName evidence="1">Uncharacterized protein</fullName>
    </submittedName>
</protein>
<reference evidence="2" key="1">
    <citation type="journal article" date="2017" name="Nat. Ecol. Evol.">
        <title>Genome expansion and lineage-specific genetic innovations in the forest pathogenic fungi Armillaria.</title>
        <authorList>
            <person name="Sipos G."/>
            <person name="Prasanna A.N."/>
            <person name="Walter M.C."/>
            <person name="O'Connor E."/>
            <person name="Balint B."/>
            <person name="Krizsan K."/>
            <person name="Kiss B."/>
            <person name="Hess J."/>
            <person name="Varga T."/>
            <person name="Slot J."/>
            <person name="Riley R."/>
            <person name="Boka B."/>
            <person name="Rigling D."/>
            <person name="Barry K."/>
            <person name="Lee J."/>
            <person name="Mihaltcheva S."/>
            <person name="LaButti K."/>
            <person name="Lipzen A."/>
            <person name="Waldron R."/>
            <person name="Moloney N.M."/>
            <person name="Sperisen C."/>
            <person name="Kredics L."/>
            <person name="Vagvoelgyi C."/>
            <person name="Patrignani A."/>
            <person name="Fitzpatrick D."/>
            <person name="Nagy I."/>
            <person name="Doyle S."/>
            <person name="Anderson J.B."/>
            <person name="Grigoriev I.V."/>
            <person name="Gueldener U."/>
            <person name="Muensterkoetter M."/>
            <person name="Nagy L.G."/>
        </authorList>
    </citation>
    <scope>NUCLEOTIDE SEQUENCE [LARGE SCALE GENOMIC DNA]</scope>
    <source>
        <strain evidence="2">28-4</strain>
    </source>
</reference>